<gene>
    <name evidence="4" type="ORF">BCR42DRAFT_407001</name>
</gene>
<dbReference type="Gene3D" id="3.30.70.3490">
    <property type="match status" value="1"/>
</dbReference>
<dbReference type="GO" id="GO:0008142">
    <property type="term" value="F:oxysterol binding"/>
    <property type="evidence" value="ECO:0007669"/>
    <property type="project" value="TreeGrafter"/>
</dbReference>
<feature type="compositionally biased region" description="Low complexity" evidence="3">
    <location>
        <begin position="12"/>
        <end position="25"/>
    </location>
</feature>
<dbReference type="Gene3D" id="2.40.160.120">
    <property type="match status" value="1"/>
</dbReference>
<name>A0A1X2IRM1_9FUNG</name>
<reference evidence="4 5" key="1">
    <citation type="submission" date="2016-07" db="EMBL/GenBank/DDBJ databases">
        <title>Pervasive Adenine N6-methylation of Active Genes in Fungi.</title>
        <authorList>
            <consortium name="DOE Joint Genome Institute"/>
            <person name="Mondo S.J."/>
            <person name="Dannebaum R.O."/>
            <person name="Kuo R.C."/>
            <person name="Labutti K."/>
            <person name="Haridas S."/>
            <person name="Kuo A."/>
            <person name="Salamov A."/>
            <person name="Ahrendt S.R."/>
            <person name="Lipzen A."/>
            <person name="Sullivan W."/>
            <person name="Andreopoulos W.B."/>
            <person name="Clum A."/>
            <person name="Lindquist E."/>
            <person name="Daum C."/>
            <person name="Ramamoorthy G.K."/>
            <person name="Gryganskyi A."/>
            <person name="Culley D."/>
            <person name="Magnuson J.K."/>
            <person name="James T.Y."/>
            <person name="O'Malley M.A."/>
            <person name="Stajich J.E."/>
            <person name="Spatafora J.W."/>
            <person name="Visel A."/>
            <person name="Grigoriev I.V."/>
        </authorList>
    </citation>
    <scope>NUCLEOTIDE SEQUENCE [LARGE SCALE GENOMIC DNA]</scope>
    <source>
        <strain evidence="4 5">NRRL 1336</strain>
    </source>
</reference>
<evidence type="ECO:0000313" key="4">
    <source>
        <dbReference type="EMBL" id="ORZ21182.1"/>
    </source>
</evidence>
<dbReference type="PANTHER" id="PTHR10972:SF184">
    <property type="entry name" value="OXYSTEROL-BINDING PROTEIN HOMOLOG 4-RELATED"/>
    <property type="match status" value="1"/>
</dbReference>
<sequence>MVLGFNSKTKETNNSNNNEKSPTTNDVDELSVHNVESSSKGQFKEFIKTVISFTGDLSSLTCPAFFLNGLSLLEYGTYWGDHPTCFTAISQSTDPEERMLAVTRWFMSTLWGSYASRCHLGNVKCVCEQVCHHPPISAFYLEDEKAGVSLNGHSCQKSKFKGTSIRVDQIGRAVLYLQQWGEQYIIDFPYLMIRGFLTGAAYIELGGQCSITCNNRLQTALDFLPKPWFGGEYNHIKGSITNKDGKKIYELSGRWSHQTFYTKMDETAATTADSKVLLFDAEEEPMAERVTPPDQDQKDVESHRVWGKVTAALATKDHQTANMEKTKIEDWQRAVRKERADNNMTWSPELFVFDKDADASSDYNKTNVALSKKMHEKNQIDNGAWTYKDSLHIRQQ</sequence>
<dbReference type="InterPro" id="IPR018494">
    <property type="entry name" value="Oxysterol-bd_CS"/>
</dbReference>
<dbReference type="PANTHER" id="PTHR10972">
    <property type="entry name" value="OXYSTEROL-BINDING PROTEIN-RELATED"/>
    <property type="match status" value="1"/>
</dbReference>
<comment type="similarity">
    <text evidence="1 2">Belongs to the OSBP family.</text>
</comment>
<dbReference type="SUPFAM" id="SSF144000">
    <property type="entry name" value="Oxysterol-binding protein-like"/>
    <property type="match status" value="1"/>
</dbReference>
<dbReference type="PROSITE" id="PS01013">
    <property type="entry name" value="OSBP"/>
    <property type="match status" value="1"/>
</dbReference>
<dbReference type="STRING" id="90262.A0A1X2IRM1"/>
<dbReference type="Pfam" id="PF01237">
    <property type="entry name" value="Oxysterol_BP"/>
    <property type="match status" value="1"/>
</dbReference>
<dbReference type="GO" id="GO:0005829">
    <property type="term" value="C:cytosol"/>
    <property type="evidence" value="ECO:0007669"/>
    <property type="project" value="TreeGrafter"/>
</dbReference>
<dbReference type="AlphaFoldDB" id="A0A1X2IRM1"/>
<feature type="region of interest" description="Disordered" evidence="3">
    <location>
        <begin position="1"/>
        <end position="30"/>
    </location>
</feature>
<evidence type="ECO:0000256" key="2">
    <source>
        <dbReference type="RuleBase" id="RU003844"/>
    </source>
</evidence>
<evidence type="ECO:0008006" key="6">
    <source>
        <dbReference type="Google" id="ProtNLM"/>
    </source>
</evidence>
<dbReference type="OrthoDB" id="14833at2759"/>
<proteinExistence type="inferred from homology"/>
<comment type="caution">
    <text evidence="4">The sequence shown here is derived from an EMBL/GenBank/DDBJ whole genome shotgun (WGS) entry which is preliminary data.</text>
</comment>
<organism evidence="4 5">
    <name type="scientific">Absidia repens</name>
    <dbReference type="NCBI Taxonomy" id="90262"/>
    <lineage>
        <taxon>Eukaryota</taxon>
        <taxon>Fungi</taxon>
        <taxon>Fungi incertae sedis</taxon>
        <taxon>Mucoromycota</taxon>
        <taxon>Mucoromycotina</taxon>
        <taxon>Mucoromycetes</taxon>
        <taxon>Mucorales</taxon>
        <taxon>Cunninghamellaceae</taxon>
        <taxon>Absidia</taxon>
    </lineage>
</organism>
<evidence type="ECO:0000256" key="3">
    <source>
        <dbReference type="SAM" id="MobiDB-lite"/>
    </source>
</evidence>
<protein>
    <recommendedName>
        <fullName evidence="6">Oxysterol-binding protein</fullName>
    </recommendedName>
</protein>
<dbReference type="Proteomes" id="UP000193560">
    <property type="component" value="Unassembled WGS sequence"/>
</dbReference>
<keyword evidence="5" id="KW-1185">Reference proteome</keyword>
<evidence type="ECO:0000313" key="5">
    <source>
        <dbReference type="Proteomes" id="UP000193560"/>
    </source>
</evidence>
<dbReference type="GO" id="GO:0016020">
    <property type="term" value="C:membrane"/>
    <property type="evidence" value="ECO:0007669"/>
    <property type="project" value="TreeGrafter"/>
</dbReference>
<dbReference type="InterPro" id="IPR000648">
    <property type="entry name" value="Oxysterol-bd"/>
</dbReference>
<dbReference type="InterPro" id="IPR037239">
    <property type="entry name" value="OSBP_sf"/>
</dbReference>
<dbReference type="EMBL" id="MCGE01000005">
    <property type="protein sequence ID" value="ORZ21182.1"/>
    <property type="molecule type" value="Genomic_DNA"/>
</dbReference>
<accession>A0A1X2IRM1</accession>
<evidence type="ECO:0000256" key="1">
    <source>
        <dbReference type="ARBA" id="ARBA00008842"/>
    </source>
</evidence>